<reference evidence="2" key="1">
    <citation type="submission" date="2021-03" db="EMBL/GenBank/DDBJ databases">
        <title>Streptomyces poriferae sp. nov., a novel marine sponge-derived Actinobacteria species with anti-MRSA activity.</title>
        <authorList>
            <person name="Sandoval-Powers M."/>
            <person name="Kralova S."/>
            <person name="Nguyen G.-S."/>
            <person name="Fawwal D."/>
            <person name="Degnes K."/>
            <person name="Klinkenberg G."/>
            <person name="Sletta H."/>
            <person name="Wentzel A."/>
            <person name="Liles M.R."/>
        </authorList>
    </citation>
    <scope>NUCLEOTIDE SEQUENCE</scope>
    <source>
        <strain evidence="2">DSM 41794</strain>
    </source>
</reference>
<comment type="caution">
    <text evidence="2">The sequence shown here is derived from an EMBL/GenBank/DDBJ whole genome shotgun (WGS) entry which is preliminary data.</text>
</comment>
<dbReference type="GO" id="GO:0046872">
    <property type="term" value="F:metal ion binding"/>
    <property type="evidence" value="ECO:0007669"/>
    <property type="project" value="InterPro"/>
</dbReference>
<proteinExistence type="predicted"/>
<dbReference type="NCBIfam" id="TIGR03086">
    <property type="entry name" value="TIGR03086 family metal-binding protein"/>
    <property type="match status" value="1"/>
</dbReference>
<accession>A0A939F5C5</accession>
<dbReference type="AlphaFoldDB" id="A0A939F5C5"/>
<evidence type="ECO:0000313" key="3">
    <source>
        <dbReference type="Proteomes" id="UP000664167"/>
    </source>
</evidence>
<dbReference type="InterPro" id="IPR017520">
    <property type="entry name" value="CHP03086"/>
</dbReference>
<evidence type="ECO:0000313" key="2">
    <source>
        <dbReference type="EMBL" id="MBO0512186.1"/>
    </source>
</evidence>
<dbReference type="InterPro" id="IPR017517">
    <property type="entry name" value="Maleyloyr_isom"/>
</dbReference>
<evidence type="ECO:0000259" key="1">
    <source>
        <dbReference type="Pfam" id="PF11716"/>
    </source>
</evidence>
<dbReference type="RefSeq" id="WP_206961584.1">
    <property type="nucleotide sequence ID" value="NZ_BAAAJJ010000004.1"/>
</dbReference>
<name>A0A939F5C5_9ACTN</name>
<keyword evidence="3" id="KW-1185">Reference proteome</keyword>
<feature type="domain" description="Mycothiol-dependent maleylpyruvate isomerase metal-binding" evidence="1">
    <location>
        <begin position="9"/>
        <end position="132"/>
    </location>
</feature>
<organism evidence="2 3">
    <name type="scientific">Streptomyces beijiangensis</name>
    <dbReference type="NCBI Taxonomy" id="163361"/>
    <lineage>
        <taxon>Bacteria</taxon>
        <taxon>Bacillati</taxon>
        <taxon>Actinomycetota</taxon>
        <taxon>Actinomycetes</taxon>
        <taxon>Kitasatosporales</taxon>
        <taxon>Streptomycetaceae</taxon>
        <taxon>Streptomyces</taxon>
    </lineage>
</organism>
<gene>
    <name evidence="2" type="ORF">J0695_10240</name>
</gene>
<dbReference type="InterPro" id="IPR034660">
    <property type="entry name" value="DinB/YfiT-like"/>
</dbReference>
<dbReference type="Proteomes" id="UP000664167">
    <property type="component" value="Unassembled WGS sequence"/>
</dbReference>
<dbReference type="NCBIfam" id="TIGR03083">
    <property type="entry name" value="maleylpyruvate isomerase family mycothiol-dependent enzyme"/>
    <property type="match status" value="1"/>
</dbReference>
<protein>
    <submittedName>
        <fullName evidence="2">TIGR03086 family protein</fullName>
    </submittedName>
</protein>
<dbReference type="InterPro" id="IPR024344">
    <property type="entry name" value="MDMPI_metal-binding"/>
</dbReference>
<dbReference type="EMBL" id="JAFLRJ010000092">
    <property type="protein sequence ID" value="MBO0512186.1"/>
    <property type="molecule type" value="Genomic_DNA"/>
</dbReference>
<dbReference type="SUPFAM" id="SSF109854">
    <property type="entry name" value="DinB/YfiT-like putative metalloenzymes"/>
    <property type="match status" value="1"/>
</dbReference>
<dbReference type="Gene3D" id="1.20.120.450">
    <property type="entry name" value="dinb family like domain"/>
    <property type="match status" value="1"/>
</dbReference>
<dbReference type="Pfam" id="PF11716">
    <property type="entry name" value="MDMPI_N"/>
    <property type="match status" value="1"/>
</dbReference>
<sequence>MSDLITLHRRVMETTTGVVAAVRPGQLALPTPCGEWNLSQLLAHMTGQNHGFAAVARGERSDASVFADRPVDEDPAAGFAASAADVLTAFAEPGVLERGFWLPEIRDGITLPGRIAVGFHFIDYVVHGWDVAASLGVPITFDAEVLAAGVPIAEAVPDDTSRKAAGAAFAPGLDSTPDAAPFDRILRLLGRDPGWS</sequence>